<dbReference type="InterPro" id="IPR027417">
    <property type="entry name" value="P-loop_NTPase"/>
</dbReference>
<feature type="domain" description="ATPase" evidence="1">
    <location>
        <begin position="31"/>
        <end position="209"/>
    </location>
</feature>
<dbReference type="InterPro" id="IPR004256">
    <property type="entry name" value="DUF234"/>
</dbReference>
<dbReference type="GO" id="GO:0005524">
    <property type="term" value="F:ATP binding"/>
    <property type="evidence" value="ECO:0007669"/>
    <property type="project" value="UniProtKB-KW"/>
</dbReference>
<dbReference type="Pfam" id="PF01637">
    <property type="entry name" value="ATPase_2"/>
    <property type="match status" value="1"/>
</dbReference>
<sequence length="467" mass="51876">MVDFIGRRHELALLRQHFERVRAGGARPGQCLIMRGRRRIGKSRLVEEFTQSADAPVLFYTATGARVDQELEQFRRDVAASGLPGRDLVAKTPLDTWDSAFHLLSQILPDDRTAIVVIDEVPYLSQGDPGFEGVLQRAWDRYLERKPVLLILIGSDLSVMETLTTYNRPFYQRGREMKVGPLTPGEVGQMTGLPAAEAFDAWLVTGGLPLICAAWEPGEQLWTFMERQLADPTSSLLVSAERSLTAEFPKQAIAKDVLGIIGTGERTFSNIARAAGGLSAATTTRSLELLTSKRVVVAELPLGTSPSKEKRYRLADPYLRFWTRFLEPAFPLLERGRSDVVLRRVREGWTAWRGRAVEPVIRESLARLLPDDRFPDVMEIGSYWTRSNDVEIDLVGADRAPVAKRLSFIGSIKWLESRPFDNHDLAALARVQGAEVLPMVAVSRSGVTTAGGLATHYGPDDLIGAWE</sequence>
<dbReference type="SUPFAM" id="SSF52540">
    <property type="entry name" value="P-loop containing nucleoside triphosphate hydrolases"/>
    <property type="match status" value="1"/>
</dbReference>
<keyword evidence="4" id="KW-1185">Reference proteome</keyword>
<evidence type="ECO:0000259" key="2">
    <source>
        <dbReference type="Pfam" id="PF03008"/>
    </source>
</evidence>
<evidence type="ECO:0000313" key="4">
    <source>
        <dbReference type="Proteomes" id="UP001501666"/>
    </source>
</evidence>
<reference evidence="3 4" key="1">
    <citation type="journal article" date="2019" name="Int. J. Syst. Evol. Microbiol.">
        <title>The Global Catalogue of Microorganisms (GCM) 10K type strain sequencing project: providing services to taxonomists for standard genome sequencing and annotation.</title>
        <authorList>
            <consortium name="The Broad Institute Genomics Platform"/>
            <consortium name="The Broad Institute Genome Sequencing Center for Infectious Disease"/>
            <person name="Wu L."/>
            <person name="Ma J."/>
        </authorList>
    </citation>
    <scope>NUCLEOTIDE SEQUENCE [LARGE SCALE GENOMIC DNA]</scope>
    <source>
        <strain evidence="3 4">JCM 6835</strain>
    </source>
</reference>
<evidence type="ECO:0000313" key="3">
    <source>
        <dbReference type="EMBL" id="GAA2693429.1"/>
    </source>
</evidence>
<accession>A0ABN3T5B9</accession>
<protein>
    <submittedName>
        <fullName evidence="3">ATP-binding protein</fullName>
    </submittedName>
</protein>
<dbReference type="RefSeq" id="WP_346154867.1">
    <property type="nucleotide sequence ID" value="NZ_BAAATE010000036.1"/>
</dbReference>
<dbReference type="PANTHER" id="PTHR34704">
    <property type="entry name" value="ATPASE"/>
    <property type="match status" value="1"/>
</dbReference>
<comment type="caution">
    <text evidence="3">The sequence shown here is derived from an EMBL/GenBank/DDBJ whole genome shotgun (WGS) entry which is preliminary data.</text>
</comment>
<dbReference type="Gene3D" id="3.40.50.300">
    <property type="entry name" value="P-loop containing nucleotide triphosphate hydrolases"/>
    <property type="match status" value="1"/>
</dbReference>
<dbReference type="PANTHER" id="PTHR34704:SF1">
    <property type="entry name" value="ATPASE"/>
    <property type="match status" value="1"/>
</dbReference>
<dbReference type="EMBL" id="BAAATE010000036">
    <property type="protein sequence ID" value="GAA2693429.1"/>
    <property type="molecule type" value="Genomic_DNA"/>
</dbReference>
<organism evidence="3 4">
    <name type="scientific">Nonomuraea recticatena</name>
    <dbReference type="NCBI Taxonomy" id="46178"/>
    <lineage>
        <taxon>Bacteria</taxon>
        <taxon>Bacillati</taxon>
        <taxon>Actinomycetota</taxon>
        <taxon>Actinomycetes</taxon>
        <taxon>Streptosporangiales</taxon>
        <taxon>Streptosporangiaceae</taxon>
        <taxon>Nonomuraea</taxon>
    </lineage>
</organism>
<dbReference type="Proteomes" id="UP001501666">
    <property type="component" value="Unassembled WGS sequence"/>
</dbReference>
<keyword evidence="3" id="KW-0547">Nucleotide-binding</keyword>
<dbReference type="Pfam" id="PF03008">
    <property type="entry name" value="DUF234"/>
    <property type="match status" value="1"/>
</dbReference>
<proteinExistence type="predicted"/>
<feature type="domain" description="DUF234" evidence="2">
    <location>
        <begin position="322"/>
        <end position="416"/>
    </location>
</feature>
<gene>
    <name evidence="3" type="ORF">GCM10010412_085020</name>
</gene>
<keyword evidence="3" id="KW-0067">ATP-binding</keyword>
<evidence type="ECO:0000259" key="1">
    <source>
        <dbReference type="Pfam" id="PF01637"/>
    </source>
</evidence>
<dbReference type="InterPro" id="IPR011579">
    <property type="entry name" value="ATPase_dom"/>
</dbReference>
<name>A0ABN3T5B9_9ACTN</name>